<dbReference type="GO" id="GO:0009306">
    <property type="term" value="P:protein secretion"/>
    <property type="evidence" value="ECO:0007669"/>
    <property type="project" value="InterPro"/>
</dbReference>
<evidence type="ECO:0000256" key="1">
    <source>
        <dbReference type="RuleBase" id="RU004003"/>
    </source>
</evidence>
<dbReference type="Proteomes" id="UP000435649">
    <property type="component" value="Unassembled WGS sequence"/>
</dbReference>
<sequence length="521" mass="58081">MKYLIFFLFVFLEVLSAEEALPATGIRVSLPPESISISTGEIRKFEVPFPIEQYKSSTGNVRINNVNGRTFELEGVSPGDSLITISAQGMDKNFHVAVSSAIMPVYRELSRELSVLSEVTIEFSDNILALRGEITRIEHWEYFRRVIRRYEKNCRNYVVFRPGPALFEELKKIFAAAGYKVVDKTSPDCPGQLSFQISNGVLTVSGYLLCESDIVAVKQILASQKWLSPEWNGNVLHAETALFIADTQLDVGIVFVGVTRTQLERLGNSSADGTVLSWNLIAWFRALAGGAPEGIANASRGQGLYSMFNTTLKGSLLFFGSNGISDFRDAGHLTITNNSGNYATYENGGTLNVKIYGQDVAELKPIDFGLKLKARGGLVRANMVRLELELEKSLAPVKQEEDYFQRSTKTKIEILCPLDKTAVIAGQKELSYSNSGPNGYAFLRHVPVVNWFMASEEKQGEEMQMLILVCPQLTNQLPQMTEIPSSETAGVEKQVSDSVRDKGRKVREREKSNWFLKMFTW</sequence>
<gene>
    <name evidence="3" type="ORF">FYJ85_21760</name>
</gene>
<evidence type="ECO:0000313" key="4">
    <source>
        <dbReference type="Proteomes" id="UP000435649"/>
    </source>
</evidence>
<protein>
    <submittedName>
        <fullName evidence="3">Type II and III secretion system protein</fullName>
    </submittedName>
</protein>
<name>A0A844G6W3_9BACT</name>
<organism evidence="3 4">
    <name type="scientific">Victivallis lenta</name>
    <dbReference type="NCBI Taxonomy" id="2606640"/>
    <lineage>
        <taxon>Bacteria</taxon>
        <taxon>Pseudomonadati</taxon>
        <taxon>Lentisphaerota</taxon>
        <taxon>Lentisphaeria</taxon>
        <taxon>Victivallales</taxon>
        <taxon>Victivallaceae</taxon>
        <taxon>Victivallis</taxon>
    </lineage>
</organism>
<evidence type="ECO:0000259" key="2">
    <source>
        <dbReference type="Pfam" id="PF00263"/>
    </source>
</evidence>
<dbReference type="RefSeq" id="WP_154420826.1">
    <property type="nucleotide sequence ID" value="NZ_VUNS01000045.1"/>
</dbReference>
<keyword evidence="4" id="KW-1185">Reference proteome</keyword>
<dbReference type="InterPro" id="IPR004846">
    <property type="entry name" value="T2SS/T3SS_dom"/>
</dbReference>
<dbReference type="AlphaFoldDB" id="A0A844G6W3"/>
<dbReference type="EMBL" id="VUNS01000045">
    <property type="protein sequence ID" value="MST99660.1"/>
    <property type="molecule type" value="Genomic_DNA"/>
</dbReference>
<accession>A0A844G6W3</accession>
<comment type="similarity">
    <text evidence="1">Belongs to the bacterial secretin family.</text>
</comment>
<proteinExistence type="inferred from homology"/>
<dbReference type="Pfam" id="PF00263">
    <property type="entry name" value="Secretin"/>
    <property type="match status" value="1"/>
</dbReference>
<comment type="caution">
    <text evidence="3">The sequence shown here is derived from an EMBL/GenBank/DDBJ whole genome shotgun (WGS) entry which is preliminary data.</text>
</comment>
<reference evidence="3 4" key="1">
    <citation type="submission" date="2019-08" db="EMBL/GenBank/DDBJ databases">
        <title>In-depth cultivation of the pig gut microbiome towards novel bacterial diversity and tailored functional studies.</title>
        <authorList>
            <person name="Wylensek D."/>
            <person name="Hitch T.C.A."/>
            <person name="Clavel T."/>
        </authorList>
    </citation>
    <scope>NUCLEOTIDE SEQUENCE [LARGE SCALE GENOMIC DNA]</scope>
    <source>
        <strain evidence="3 4">BBE-744-WT-12</strain>
    </source>
</reference>
<evidence type="ECO:0000313" key="3">
    <source>
        <dbReference type="EMBL" id="MST99660.1"/>
    </source>
</evidence>
<feature type="domain" description="Type II/III secretion system secretin-like" evidence="2">
    <location>
        <begin position="342"/>
        <end position="473"/>
    </location>
</feature>